<keyword evidence="2" id="KW-1185">Reference proteome</keyword>
<dbReference type="EMBL" id="BROD01000001">
    <property type="protein sequence ID" value="GKX65463.1"/>
    <property type="molecule type" value="Genomic_DNA"/>
</dbReference>
<comment type="caution">
    <text evidence="1">The sequence shown here is derived from an EMBL/GenBank/DDBJ whole genome shotgun (WGS) entry which is preliminary data.</text>
</comment>
<keyword evidence="1" id="KW-0969">Cilium</keyword>
<sequence>MDVKSVNGVNSAEVYSKSIENTTAKNESNQENDEKSREEYEKSVQKAVDKVNKFLEDEGTYAKLTAHDKFKNEIIVTIIDKKTNEVVMQVPSKKILDMVAKMCEMAGVIFDKKA</sequence>
<protein>
    <submittedName>
        <fullName evidence="1">Flagellar protein FlaG</fullName>
    </submittedName>
</protein>
<accession>A0ACB5R8D9</accession>
<dbReference type="Proteomes" id="UP001058074">
    <property type="component" value="Unassembled WGS sequence"/>
</dbReference>
<reference evidence="1" key="1">
    <citation type="journal article" date="2025" name="Int. J. Syst. Evol. Microbiol.">
        <title>Inconstantimicrobium mannanitabidum sp. nov., a novel member of the family Clostridiaceae isolated from anoxic soil under the treatment of reductive soil disinfestation.</title>
        <authorList>
            <person name="Ueki A."/>
            <person name="Tonouchi A."/>
            <person name="Honma S."/>
            <person name="Kaku N."/>
            <person name="Ueki K."/>
        </authorList>
    </citation>
    <scope>NUCLEOTIDE SEQUENCE</scope>
    <source>
        <strain evidence="1">TW13</strain>
    </source>
</reference>
<evidence type="ECO:0000313" key="1">
    <source>
        <dbReference type="EMBL" id="GKX65463.1"/>
    </source>
</evidence>
<name>A0ACB5R8D9_9CLOT</name>
<organism evidence="1 2">
    <name type="scientific">Inconstantimicrobium mannanitabidum</name>
    <dbReference type="NCBI Taxonomy" id="1604901"/>
    <lineage>
        <taxon>Bacteria</taxon>
        <taxon>Bacillati</taxon>
        <taxon>Bacillota</taxon>
        <taxon>Clostridia</taxon>
        <taxon>Eubacteriales</taxon>
        <taxon>Clostridiaceae</taxon>
        <taxon>Inconstantimicrobium</taxon>
    </lineage>
</organism>
<proteinExistence type="predicted"/>
<keyword evidence="1" id="KW-0966">Cell projection</keyword>
<gene>
    <name evidence="1" type="ORF">rsdtw13_07210</name>
</gene>
<evidence type="ECO:0000313" key="2">
    <source>
        <dbReference type="Proteomes" id="UP001058074"/>
    </source>
</evidence>
<keyword evidence="1" id="KW-0282">Flagellum</keyword>